<proteinExistence type="predicted"/>
<sequence length="2007" mass="230518">MYRKLEKHSLISSLIQRDQIENINFDDCIQAFQTERWLIILGDPGSGKTSFVRWLACQYAKAVRNRKTYIEGLGLTRMPILIHIGEFAEYLEKHESAELFDYIGYQTWMKTEVFSSSQSGSTTNALQEYVIQGKALVILDGLDEIPKCNVRRKVIYLVKKFIDSYVLTPSGVSPFDDSFVVESCKLTPTKTPPSETTGNQLVMTSRIIGYYAEPLAGDYINPYMIMPMSTDQQNAFIDRWYANVDTAIIEILSLSSENLKRTPIKTTIRETAGQLKTEIKQNSSLAQLASNIFLVSIICSQSFRTYGRALPISRAHLYHDTIATMLNEWEMRSSIPSKMLERFLTVIATHIHDNSSSGLIDEYFLKRYCDREVSDSKDAQIHEETVSNFIKLLNDETGVLIARGEKVYGFSHLTFQEYFVCLNIIKSGCLGNRINDDDDEMHEIVHRFLSLGNQSRYREPLLLGLGYISWKWNSNGQYDRFCTELISNDEKSVSKHIPLGALLLILAIDDLECLPSKSIVFGAFAQLLTAAGKYNWQISYPQFEDQVVKDLRKLEPSLASECVQHYLTNRKTMHIESLRVIGSIFLHEVRSDRNGSWLNKGIVELYERYIGLDDASNGFPIDSTLHMLATLDHTLLDVSSHSLKQYFLKKRDKSIGTNIHPLIFALIIVLYGGIHNPEQNSKTNIGFDPRRMHRNSPLSSCLIEYFTKNPTKWHQSEYQSIIKHCQEIIQESNKKDLCLEVVDSFIALLILYGSEFFSSHDVYLSYSAFDVALNRLKRSLIQIQACTFCPEKIKNFGKVLIEDFFEKSGLDSFNPPAIRSDYKQNIMEAFKFINAIAGTLCRLAANGNILRFSLPPSIGKKNFVNGINNLSVNITKGGTTSFLLTEYLRLHNSMITYPSASTDLDGTAAVDMVKFRNKTHPIFVTRDNFEVLLAFIPRHLQNLFLQIILCHRSFQDENIPEIYRKTELHLLTEMIKTMKFPEANGNYQCLLIALFLPKLRQWGIESYALAYIWKHENASKNMNKMRKNFYEFCKKLNEREDRKKVYLSGERNEISAAIQEQRIRAKEAIAELKRGNVSDELNLELYCAAISLGHLSACETEVSSTELFNEAKLAVEAMTDPVLKIRAMSVILQVTDHQVVFEQRIDARKSLEKIVTDMKGKIPVLPYAFVIIDCLPFLQSDTLKDQLITTIFTNMKKLNENDVNNVENTWLAICEAICSLKDSYPSIYIYLRKFCEEHQWSSIDNLIKFLRLSSIPMKKFLSQKYKNDTYDLNRSTLRACALLCGITVDINHLTNWIGSQMLQKLDQIQMSNPDSTFLRITKNLSTFKTNNDKVQKICNELSEYANIAFCSSELVIEWLSYAKYSPLGPLLEHASLLLSASSFFTVPYVDIVCHLLLSDNDRFRQRAELILSRESRKSSQLGWDVLKAFINNCVYYRCQNAYVSVILLWMFEEVEINDRDHLAKILKLELERTRFYLYRQAKGVDALKKNCSFKDFQASGMDVNISIAYLIHNMSVNVMQAFIDYIFAHMSSEMEGSDIELYDQHLSVIIFYIGRNFFDKTNDVDSYACRLLTNYLVDILESEHIVKFQLIQQAVFAVLGYRGSCYFELSTDVTSDPIFTLIVDLYTMDKNSDEKETRVLSLTNIHADYSKEILIKAVACDDSTRKMLEKCETKAISDAALWTLSRSYCGDRRMDDLLEVFGVGDCQLCYDFLMKSSGYIYISEDCAVRIEQITYFILKFQSLLPKFIKDLYESIKHFTDKIAYGDESHHHVHFGEPIFVEVAAELTKHIPTAFCNEVRQNENFKEVDFMKKLYYTSLQHSFPRRAACIEVLSTFGKLTVDLASMFVTALRDNAHLQRTVYRCVSRIQKATRDAIEYLLKTLNSLSMNNRYIAAKLLVVLVHKDVASINEVQDALIQAIENSTSKEELWVIDNLDSPNQFERKYVYLSRLDEALYGLLIQLSFLQANDSIRNIVRKEQNKKYASIFKADFENVNKGAELAAFHIQSE</sequence>
<dbReference type="PROSITE" id="PS50837">
    <property type="entry name" value="NACHT"/>
    <property type="match status" value="1"/>
</dbReference>
<name>A0A815NNS7_ADIRI</name>
<evidence type="ECO:0000313" key="2">
    <source>
        <dbReference type="EMBL" id="CAF1439005.1"/>
    </source>
</evidence>
<organism evidence="2 3">
    <name type="scientific">Adineta ricciae</name>
    <name type="common">Rotifer</name>
    <dbReference type="NCBI Taxonomy" id="249248"/>
    <lineage>
        <taxon>Eukaryota</taxon>
        <taxon>Metazoa</taxon>
        <taxon>Spiralia</taxon>
        <taxon>Gnathifera</taxon>
        <taxon>Rotifera</taxon>
        <taxon>Eurotatoria</taxon>
        <taxon>Bdelloidea</taxon>
        <taxon>Adinetida</taxon>
        <taxon>Adinetidae</taxon>
        <taxon>Adineta</taxon>
    </lineage>
</organism>
<feature type="domain" description="NACHT" evidence="1">
    <location>
        <begin position="36"/>
        <end position="145"/>
    </location>
</feature>
<dbReference type="InterPro" id="IPR007111">
    <property type="entry name" value="NACHT_NTPase"/>
</dbReference>
<accession>A0A815NNS7</accession>
<evidence type="ECO:0000259" key="1">
    <source>
        <dbReference type="PROSITE" id="PS50837"/>
    </source>
</evidence>
<protein>
    <recommendedName>
        <fullName evidence="1">NACHT domain-containing protein</fullName>
    </recommendedName>
</protein>
<dbReference type="SUPFAM" id="SSF48371">
    <property type="entry name" value="ARM repeat"/>
    <property type="match status" value="1"/>
</dbReference>
<gene>
    <name evidence="2" type="ORF">XAT740_LOCUS36204</name>
</gene>
<keyword evidence="3" id="KW-1185">Reference proteome</keyword>
<dbReference type="SUPFAM" id="SSF52540">
    <property type="entry name" value="P-loop containing nucleoside triphosphate hydrolases"/>
    <property type="match status" value="2"/>
</dbReference>
<dbReference type="InterPro" id="IPR016024">
    <property type="entry name" value="ARM-type_fold"/>
</dbReference>
<dbReference type="Proteomes" id="UP000663828">
    <property type="component" value="Unassembled WGS sequence"/>
</dbReference>
<reference evidence="2" key="1">
    <citation type="submission" date="2021-02" db="EMBL/GenBank/DDBJ databases">
        <authorList>
            <person name="Nowell W R."/>
        </authorList>
    </citation>
    <scope>NUCLEOTIDE SEQUENCE</scope>
</reference>
<dbReference type="InterPro" id="IPR027417">
    <property type="entry name" value="P-loop_NTPase"/>
</dbReference>
<dbReference type="EMBL" id="CAJNOR010003694">
    <property type="protein sequence ID" value="CAF1439005.1"/>
    <property type="molecule type" value="Genomic_DNA"/>
</dbReference>
<comment type="caution">
    <text evidence="2">The sequence shown here is derived from an EMBL/GenBank/DDBJ whole genome shotgun (WGS) entry which is preliminary data.</text>
</comment>
<dbReference type="Gene3D" id="3.40.50.300">
    <property type="entry name" value="P-loop containing nucleotide triphosphate hydrolases"/>
    <property type="match status" value="1"/>
</dbReference>
<evidence type="ECO:0000313" key="3">
    <source>
        <dbReference type="Proteomes" id="UP000663828"/>
    </source>
</evidence>